<comment type="caution">
    <text evidence="2">The sequence shown here is derived from an EMBL/GenBank/DDBJ whole genome shotgun (WGS) entry which is preliminary data.</text>
</comment>
<evidence type="ECO:0000313" key="2">
    <source>
        <dbReference type="EMBL" id="MDW9250824.1"/>
    </source>
</evidence>
<dbReference type="AlphaFoldDB" id="A0AAW9CSP2"/>
<organism evidence="2 3">
    <name type="scientific">Burkholderia thailandensis</name>
    <dbReference type="NCBI Taxonomy" id="57975"/>
    <lineage>
        <taxon>Bacteria</taxon>
        <taxon>Pseudomonadati</taxon>
        <taxon>Pseudomonadota</taxon>
        <taxon>Betaproteobacteria</taxon>
        <taxon>Burkholderiales</taxon>
        <taxon>Burkholderiaceae</taxon>
        <taxon>Burkholderia</taxon>
        <taxon>pseudomallei group</taxon>
    </lineage>
</organism>
<gene>
    <name evidence="2" type="ORF">C7S16_4680</name>
</gene>
<protein>
    <submittedName>
        <fullName evidence="2">Uncharacterized protein</fullName>
    </submittedName>
</protein>
<dbReference type="KEGG" id="btha:DR62_07600"/>
<feature type="compositionally biased region" description="Low complexity" evidence="1">
    <location>
        <begin position="22"/>
        <end position="34"/>
    </location>
</feature>
<name>A0AAW9CSP2_BURTH</name>
<evidence type="ECO:0000256" key="1">
    <source>
        <dbReference type="SAM" id="MobiDB-lite"/>
    </source>
</evidence>
<reference evidence="2" key="1">
    <citation type="submission" date="2018-08" db="EMBL/GenBank/DDBJ databases">
        <title>Identification of Burkholderia cepacia strains that express a Burkholderia pseudomallei-like capsular polysaccharide.</title>
        <authorList>
            <person name="Burtnick M.N."/>
            <person name="Vongsouvath M."/>
            <person name="Newton P."/>
            <person name="Wuthiekanun V."/>
            <person name="Limmathurotsakul D."/>
            <person name="Brett P.J."/>
            <person name="Chantratita N."/>
            <person name="Dance D.A."/>
        </authorList>
    </citation>
    <scope>NUCLEOTIDE SEQUENCE</scope>
    <source>
        <strain evidence="2">SBXCC001</strain>
    </source>
</reference>
<proteinExistence type="predicted"/>
<evidence type="ECO:0000313" key="3">
    <source>
        <dbReference type="Proteomes" id="UP001272137"/>
    </source>
</evidence>
<feature type="region of interest" description="Disordered" evidence="1">
    <location>
        <begin position="1"/>
        <end position="53"/>
    </location>
</feature>
<dbReference type="Proteomes" id="UP001272137">
    <property type="component" value="Unassembled WGS sequence"/>
</dbReference>
<feature type="compositionally biased region" description="Low complexity" evidence="1">
    <location>
        <begin position="43"/>
        <end position="53"/>
    </location>
</feature>
<accession>A0AAW9CSP2</accession>
<dbReference type="EMBL" id="QXCT01000001">
    <property type="protein sequence ID" value="MDW9250824.1"/>
    <property type="molecule type" value="Genomic_DNA"/>
</dbReference>
<sequence length="141" mass="15569">MRLRNGRLVGPRPARAARRRAPGAAWPPNRVALRGSRRHPARRAASPRIAAAATRSGIRASRAGIVRACRRTNGPSPDIADALADAFVDTFTGRPAIVERTRLRVEPFDARQTRIDRASVRLPNRTRFALQSSKSRMMDAL</sequence>